<gene>
    <name evidence="1" type="ORF">I8U20_13685</name>
</gene>
<keyword evidence="2" id="KW-1185">Reference proteome</keyword>
<evidence type="ECO:0000313" key="2">
    <source>
        <dbReference type="Proteomes" id="UP000633619"/>
    </source>
</evidence>
<organism evidence="1 2">
    <name type="scientific">Thermoactinomyces intermedius</name>
    <dbReference type="NCBI Taxonomy" id="2024"/>
    <lineage>
        <taxon>Bacteria</taxon>
        <taxon>Bacillati</taxon>
        <taxon>Bacillota</taxon>
        <taxon>Bacilli</taxon>
        <taxon>Bacillales</taxon>
        <taxon>Thermoactinomycetaceae</taxon>
        <taxon>Thermoactinomyces</taxon>
    </lineage>
</organism>
<accession>A0A8I1DFU8</accession>
<dbReference type="AlphaFoldDB" id="A0A8I1DFU8"/>
<name>A0A8I1DFU8_THEIN</name>
<comment type="caution">
    <text evidence="1">The sequence shown here is derived from an EMBL/GenBank/DDBJ whole genome shotgun (WGS) entry which is preliminary data.</text>
</comment>
<reference evidence="1 2" key="1">
    <citation type="submission" date="2020-12" db="EMBL/GenBank/DDBJ databases">
        <title>WGS of Thermoactinomyces spp.</title>
        <authorList>
            <person name="Cheng K."/>
        </authorList>
    </citation>
    <scope>NUCLEOTIDE SEQUENCE [LARGE SCALE GENOMIC DNA]</scope>
    <source>
        <strain evidence="2">CICC 10671\DSM 43846</strain>
    </source>
</reference>
<dbReference type="GO" id="GO:0003677">
    <property type="term" value="F:DNA binding"/>
    <property type="evidence" value="ECO:0007669"/>
    <property type="project" value="InterPro"/>
</dbReference>
<sequence length="234" mass="26351">MTYAELLQHYIKQSGKTLEQISKECAKKGVQIHPTYISKLRLGKRPAPSEEISRVLAEVTGGDPQRLIIKGYVEKIPKDLKEEMGLYRYISSLDDLADDVSSKVKDLGGFDSALETIIKWVISPNKDLIIKELENRGENGETYRKYLEMMQSHPEELLKCLKEDEKLDLLVTVLPWAEIVRPLKIEALKAVLERGLLTDDEGNPLPDHLVRPLLAHVDAIIEGLKGDSDEGSHS</sequence>
<dbReference type="InterPro" id="IPR010982">
    <property type="entry name" value="Lambda_DNA-bd_dom_sf"/>
</dbReference>
<dbReference type="Gene3D" id="1.10.260.40">
    <property type="entry name" value="lambda repressor-like DNA-binding domains"/>
    <property type="match status" value="1"/>
</dbReference>
<protein>
    <submittedName>
        <fullName evidence="1">Uncharacterized protein</fullName>
    </submittedName>
</protein>
<dbReference type="Proteomes" id="UP000633619">
    <property type="component" value="Unassembled WGS sequence"/>
</dbReference>
<dbReference type="RefSeq" id="WP_181733005.1">
    <property type="nucleotide sequence ID" value="NZ_JACEIR010000015.1"/>
</dbReference>
<evidence type="ECO:0000313" key="1">
    <source>
        <dbReference type="EMBL" id="MBH8596352.1"/>
    </source>
</evidence>
<proteinExistence type="predicted"/>
<dbReference type="EMBL" id="JAECVW010000013">
    <property type="protein sequence ID" value="MBH8596352.1"/>
    <property type="molecule type" value="Genomic_DNA"/>
</dbReference>